<accession>A0A3D2X660</accession>
<proteinExistence type="predicted"/>
<comment type="caution">
    <text evidence="1">The sequence shown here is derived from an EMBL/GenBank/DDBJ whole genome shotgun (WGS) entry which is preliminary data.</text>
</comment>
<dbReference type="EMBL" id="DPVV01000215">
    <property type="protein sequence ID" value="HCL02045.1"/>
    <property type="molecule type" value="Genomic_DNA"/>
</dbReference>
<sequence length="70" mass="7683">MTNLVANDQICFRNTISGLDTYQDITENDYIAYGAFAGNDRGEEIIVGSVIVELKEGYTLAMGQTATSIW</sequence>
<protein>
    <submittedName>
        <fullName evidence="1">Uncharacterized protein</fullName>
    </submittedName>
</protein>
<evidence type="ECO:0000313" key="2">
    <source>
        <dbReference type="Proteomes" id="UP000262969"/>
    </source>
</evidence>
<organism evidence="1 2">
    <name type="scientific">Lachnoclostridium phytofermentans</name>
    <dbReference type="NCBI Taxonomy" id="66219"/>
    <lineage>
        <taxon>Bacteria</taxon>
        <taxon>Bacillati</taxon>
        <taxon>Bacillota</taxon>
        <taxon>Clostridia</taxon>
        <taxon>Lachnospirales</taxon>
        <taxon>Lachnospiraceae</taxon>
    </lineage>
</organism>
<dbReference type="Proteomes" id="UP000262969">
    <property type="component" value="Unassembled WGS sequence"/>
</dbReference>
<gene>
    <name evidence="1" type="ORF">DHW61_06440</name>
</gene>
<evidence type="ECO:0000313" key="1">
    <source>
        <dbReference type="EMBL" id="HCL02045.1"/>
    </source>
</evidence>
<dbReference type="AlphaFoldDB" id="A0A3D2X660"/>
<name>A0A3D2X660_9FIRM</name>
<reference evidence="1 2" key="1">
    <citation type="journal article" date="2018" name="Nat. Biotechnol.">
        <title>A standardized bacterial taxonomy based on genome phylogeny substantially revises the tree of life.</title>
        <authorList>
            <person name="Parks D.H."/>
            <person name="Chuvochina M."/>
            <person name="Waite D.W."/>
            <person name="Rinke C."/>
            <person name="Skarshewski A."/>
            <person name="Chaumeil P.A."/>
            <person name="Hugenholtz P."/>
        </authorList>
    </citation>
    <scope>NUCLEOTIDE SEQUENCE [LARGE SCALE GENOMIC DNA]</scope>
    <source>
        <strain evidence="1">UBA11728</strain>
    </source>
</reference>